<organism evidence="1">
    <name type="scientific">bioreactor metagenome</name>
    <dbReference type="NCBI Taxonomy" id="1076179"/>
    <lineage>
        <taxon>unclassified sequences</taxon>
        <taxon>metagenomes</taxon>
        <taxon>ecological metagenomes</taxon>
    </lineage>
</organism>
<dbReference type="EMBL" id="VSSQ01000001">
    <property type="protein sequence ID" value="MPL54898.1"/>
    <property type="molecule type" value="Genomic_DNA"/>
</dbReference>
<dbReference type="AlphaFoldDB" id="A0A644SJQ1"/>
<gene>
    <name evidence="1" type="ORF">SDC9_00364</name>
</gene>
<protein>
    <submittedName>
        <fullName evidence="1">Uncharacterized protein</fullName>
    </submittedName>
</protein>
<evidence type="ECO:0000313" key="1">
    <source>
        <dbReference type="EMBL" id="MPL54898.1"/>
    </source>
</evidence>
<reference evidence="1" key="1">
    <citation type="submission" date="2019-08" db="EMBL/GenBank/DDBJ databases">
        <authorList>
            <person name="Kucharzyk K."/>
            <person name="Murdoch R.W."/>
            <person name="Higgins S."/>
            <person name="Loffler F."/>
        </authorList>
    </citation>
    <scope>NUCLEOTIDE SEQUENCE</scope>
</reference>
<comment type="caution">
    <text evidence="1">The sequence shown here is derived from an EMBL/GenBank/DDBJ whole genome shotgun (WGS) entry which is preliminary data.</text>
</comment>
<name>A0A644SJQ1_9ZZZZ</name>
<sequence>MWFNVQWKKLAVLLTPTFLRSELMKSWIELLMEGINDIHYQWLQFRKSNIYILAHNSQVCYLRGALNDRFDNEQRRIQIIDGNKYQRKYIYTDEEQKPRFLGIIYIHGDEDYSDTGVDFIVQVPNDIIFNINEMKGLIDFYKLASKRYKIVIL</sequence>
<accession>A0A644SJQ1</accession>
<proteinExistence type="predicted"/>